<organism evidence="1 2">
    <name type="scientific">Caenorhabditis tropicalis</name>
    <dbReference type="NCBI Taxonomy" id="1561998"/>
    <lineage>
        <taxon>Eukaryota</taxon>
        <taxon>Metazoa</taxon>
        <taxon>Ecdysozoa</taxon>
        <taxon>Nematoda</taxon>
        <taxon>Chromadorea</taxon>
        <taxon>Rhabditida</taxon>
        <taxon>Rhabditina</taxon>
        <taxon>Rhabditomorpha</taxon>
        <taxon>Rhabditoidea</taxon>
        <taxon>Rhabditidae</taxon>
        <taxon>Peloderinae</taxon>
        <taxon>Caenorhabditis</taxon>
    </lineage>
</organism>
<reference evidence="2" key="1">
    <citation type="submission" date="2016-11" db="UniProtKB">
        <authorList>
            <consortium name="WormBaseParasite"/>
        </authorList>
    </citation>
    <scope>IDENTIFICATION</scope>
</reference>
<evidence type="ECO:0000313" key="1">
    <source>
        <dbReference type="Proteomes" id="UP000095282"/>
    </source>
</evidence>
<evidence type="ECO:0000313" key="2">
    <source>
        <dbReference type="WBParaSite" id="Csp11.Scaffold629.g7856.t1"/>
    </source>
</evidence>
<dbReference type="WBParaSite" id="Csp11.Scaffold629.g7856.t1">
    <property type="protein sequence ID" value="Csp11.Scaffold629.g7856.t1"/>
    <property type="gene ID" value="Csp11.Scaffold629.g7856"/>
</dbReference>
<dbReference type="Proteomes" id="UP000095282">
    <property type="component" value="Unplaced"/>
</dbReference>
<protein>
    <submittedName>
        <fullName evidence="2">F-box domain-containing protein</fullName>
    </submittedName>
</protein>
<accession>A0A1I7UC70</accession>
<keyword evidence="1" id="KW-1185">Reference proteome</keyword>
<name>A0A1I7UC70_9PELO</name>
<proteinExistence type="predicted"/>
<sequence>MEFSLIRLPDVPKIQIIQFMTIGERIKLALSSRRMENYLSLLFKKPADLDYIVKLRGEISYIGIDDNSWKLFMRPLRPGYKKPNYITDDDLEPCMKDLNTFIKYWINCDENMFTYLNIEYKHFNVSKLMKDITVLKGFRSKEAFYLIASNSTEKQLLMTIRLVEYSEEPQTENELDFSIQDANEPHKFMEGGTVPAWTREYRILGRLARKRSLAGKKVTVEEAKELDDLEKELAAEGVRMINGIMTVKEKL</sequence>
<dbReference type="AlphaFoldDB" id="A0A1I7UC70"/>